<dbReference type="InterPro" id="IPR041489">
    <property type="entry name" value="PDZ_6"/>
</dbReference>
<dbReference type="CDD" id="cd06163">
    <property type="entry name" value="S2P-M50_PDZ_RseP-like"/>
    <property type="match status" value="1"/>
</dbReference>
<evidence type="ECO:0000313" key="16">
    <source>
        <dbReference type="Proteomes" id="UP000577956"/>
    </source>
</evidence>
<keyword evidence="10 11" id="KW-0472">Membrane</keyword>
<dbReference type="InterPro" id="IPR008915">
    <property type="entry name" value="Peptidase_M50"/>
</dbReference>
<feature type="domain" description="PDZ" evidence="13">
    <location>
        <begin position="176"/>
        <end position="226"/>
    </location>
</feature>
<organism evidence="15 16">
    <name type="scientific">Cellulomonas oligotrophica</name>
    <dbReference type="NCBI Taxonomy" id="931536"/>
    <lineage>
        <taxon>Bacteria</taxon>
        <taxon>Bacillati</taxon>
        <taxon>Actinomycetota</taxon>
        <taxon>Actinomycetes</taxon>
        <taxon>Micrococcales</taxon>
        <taxon>Cellulomonadaceae</taxon>
        <taxon>Cellulomonas</taxon>
    </lineage>
</organism>
<dbReference type="Gene3D" id="2.30.42.10">
    <property type="match status" value="1"/>
</dbReference>
<protein>
    <submittedName>
        <fullName evidence="15">Membrane-associated protease RseP (Regulator of RpoE activity)</fullName>
    </submittedName>
    <submittedName>
        <fullName evidence="14">Peptidase</fullName>
    </submittedName>
</protein>
<evidence type="ECO:0000256" key="8">
    <source>
        <dbReference type="ARBA" id="ARBA00022989"/>
    </source>
</evidence>
<evidence type="ECO:0000256" key="5">
    <source>
        <dbReference type="ARBA" id="ARBA00022692"/>
    </source>
</evidence>
<dbReference type="GO" id="GO:0004222">
    <property type="term" value="F:metalloendopeptidase activity"/>
    <property type="evidence" value="ECO:0007669"/>
    <property type="project" value="InterPro"/>
</dbReference>
<dbReference type="PANTHER" id="PTHR42837:SF2">
    <property type="entry name" value="MEMBRANE METALLOPROTEASE ARASP2, CHLOROPLASTIC-RELATED"/>
    <property type="match status" value="1"/>
</dbReference>
<feature type="transmembrane region" description="Helical" evidence="11">
    <location>
        <begin position="350"/>
        <end position="370"/>
    </location>
</feature>
<evidence type="ECO:0000256" key="9">
    <source>
        <dbReference type="ARBA" id="ARBA00023049"/>
    </source>
</evidence>
<reference evidence="15 16" key="1">
    <citation type="submission" date="2020-07" db="EMBL/GenBank/DDBJ databases">
        <title>Sequencing the genomes of 1000 actinobacteria strains.</title>
        <authorList>
            <person name="Klenk H.-P."/>
        </authorList>
    </citation>
    <scope>NUCLEOTIDE SEQUENCE [LARGE SCALE GENOMIC DNA]</scope>
    <source>
        <strain evidence="15 16">DSM 24482</strain>
    </source>
</reference>
<name>A0A7Y9JZQ9_9CELL</name>
<evidence type="ECO:0000259" key="13">
    <source>
        <dbReference type="Pfam" id="PF17820"/>
    </source>
</evidence>
<dbReference type="GO" id="GO:0006508">
    <property type="term" value="P:proteolysis"/>
    <property type="evidence" value="ECO:0007669"/>
    <property type="project" value="UniProtKB-KW"/>
</dbReference>
<dbReference type="Proteomes" id="UP000577956">
    <property type="component" value="Unassembled WGS sequence"/>
</dbReference>
<comment type="subcellular location">
    <subcellularLocation>
        <location evidence="2">Membrane</location>
        <topology evidence="2">Multi-pass membrane protein</topology>
    </subcellularLocation>
</comment>
<dbReference type="Pfam" id="PF02163">
    <property type="entry name" value="Peptidase_M50"/>
    <property type="match status" value="1"/>
</dbReference>
<dbReference type="GO" id="GO:0016020">
    <property type="term" value="C:membrane"/>
    <property type="evidence" value="ECO:0007669"/>
    <property type="project" value="UniProtKB-SubCell"/>
</dbReference>
<sequence>MAYVIGVLVFVLVLLASIALHEVGHMVPAKRFGVRVSQYMVGFGPTLWSRTRGETEYGVKAIPLGGYVRLVGMYPTSDAVGAREPRSWWQRVAADARDVSAEEIRPGEDHRAFYRLSTPKKLVVMLGGPTMNLVIAFVLLAVVHVGIGVPGASTTVAAVPECVVPADAPADRECTDADPPTPALAAGLLPGDTVVAYDGTDVEDWAQLTGLIRATGDQTVTMVVERDGTEVDLTVTPVVAERPVVDDDGLVETDASGDVRTAEVGFLGIRPADELQRQSVAEVGVLTLERTWRTVEVVATLPSRIGEIVTTTVTGAERDATSVVGIVGVGRFAGEIASVEGEGITNATRLAGMLEMLAMLNVALFVFNLVPLPPLDGGHVAAALWEGGRRQVARLRGLPRPGPFDTARLVPVAYSVFVLLAGVGLLLAWADVFNPVRVFG</sequence>
<evidence type="ECO:0000256" key="7">
    <source>
        <dbReference type="ARBA" id="ARBA00022833"/>
    </source>
</evidence>
<proteinExistence type="inferred from homology"/>
<dbReference type="PANTHER" id="PTHR42837">
    <property type="entry name" value="REGULATOR OF SIGMA-E PROTEASE RSEP"/>
    <property type="match status" value="1"/>
</dbReference>
<dbReference type="InterPro" id="IPR004387">
    <property type="entry name" value="Pept_M50_Zn"/>
</dbReference>
<evidence type="ECO:0000256" key="11">
    <source>
        <dbReference type="SAM" id="Phobius"/>
    </source>
</evidence>
<keyword evidence="5 11" id="KW-0812">Transmembrane</keyword>
<evidence type="ECO:0000256" key="4">
    <source>
        <dbReference type="ARBA" id="ARBA00022670"/>
    </source>
</evidence>
<gene>
    <name evidence="15" type="ORF">BKA21_003695</name>
    <name evidence="14" type="ORF">Col01nite_28130</name>
</gene>
<dbReference type="AlphaFoldDB" id="A0A7Y9JZQ9"/>
<dbReference type="EMBL" id="BONN01000008">
    <property type="protein sequence ID" value="GIG33654.1"/>
    <property type="molecule type" value="Genomic_DNA"/>
</dbReference>
<evidence type="ECO:0000256" key="10">
    <source>
        <dbReference type="ARBA" id="ARBA00023136"/>
    </source>
</evidence>
<evidence type="ECO:0000259" key="12">
    <source>
        <dbReference type="Pfam" id="PF02163"/>
    </source>
</evidence>
<dbReference type="Pfam" id="PF17820">
    <property type="entry name" value="PDZ_6"/>
    <property type="match status" value="1"/>
</dbReference>
<comment type="caution">
    <text evidence="15">The sequence shown here is derived from an EMBL/GenBank/DDBJ whole genome shotgun (WGS) entry which is preliminary data.</text>
</comment>
<keyword evidence="6" id="KW-0378">Hydrolase</keyword>
<dbReference type="EMBL" id="JACCBK010000001">
    <property type="protein sequence ID" value="NYD88146.1"/>
    <property type="molecule type" value="Genomic_DNA"/>
</dbReference>
<dbReference type="InterPro" id="IPR036034">
    <property type="entry name" value="PDZ_sf"/>
</dbReference>
<reference evidence="14 17" key="2">
    <citation type="submission" date="2021-01" db="EMBL/GenBank/DDBJ databases">
        <title>Whole genome shotgun sequence of Cellulomonas oligotrophica NBRC 109435.</title>
        <authorList>
            <person name="Komaki H."/>
            <person name="Tamura T."/>
        </authorList>
    </citation>
    <scope>NUCLEOTIDE SEQUENCE [LARGE SCALE GENOMIC DNA]</scope>
    <source>
        <strain evidence="14 17">NBRC 109435</strain>
    </source>
</reference>
<comment type="cofactor">
    <cofactor evidence="1">
        <name>Zn(2+)</name>
        <dbReference type="ChEBI" id="CHEBI:29105"/>
    </cofactor>
</comment>
<dbReference type="RefSeq" id="WP_140460445.1">
    <property type="nucleotide sequence ID" value="NZ_BAABFI010000006.1"/>
</dbReference>
<keyword evidence="17" id="KW-1185">Reference proteome</keyword>
<keyword evidence="8 11" id="KW-1133">Transmembrane helix</keyword>
<evidence type="ECO:0000256" key="2">
    <source>
        <dbReference type="ARBA" id="ARBA00004141"/>
    </source>
</evidence>
<keyword evidence="9" id="KW-0482">Metalloprotease</keyword>
<evidence type="ECO:0000313" key="15">
    <source>
        <dbReference type="EMBL" id="NYD88146.1"/>
    </source>
</evidence>
<feature type="domain" description="Peptidase M50" evidence="12">
    <location>
        <begin position="10"/>
        <end position="392"/>
    </location>
</feature>
<evidence type="ECO:0000313" key="17">
    <source>
        <dbReference type="Proteomes" id="UP000618382"/>
    </source>
</evidence>
<accession>A0A7Y9JZQ9</accession>
<dbReference type="Proteomes" id="UP000618382">
    <property type="component" value="Unassembled WGS sequence"/>
</dbReference>
<keyword evidence="7" id="KW-0862">Zinc</keyword>
<evidence type="ECO:0000313" key="14">
    <source>
        <dbReference type="EMBL" id="GIG33654.1"/>
    </source>
</evidence>
<comment type="similarity">
    <text evidence="3">Belongs to the peptidase M50B family.</text>
</comment>
<keyword evidence="4 15" id="KW-0645">Protease</keyword>
<evidence type="ECO:0000256" key="3">
    <source>
        <dbReference type="ARBA" id="ARBA00007931"/>
    </source>
</evidence>
<feature type="transmembrane region" description="Helical" evidence="11">
    <location>
        <begin position="122"/>
        <end position="143"/>
    </location>
</feature>
<evidence type="ECO:0000256" key="1">
    <source>
        <dbReference type="ARBA" id="ARBA00001947"/>
    </source>
</evidence>
<dbReference type="SUPFAM" id="SSF50156">
    <property type="entry name" value="PDZ domain-like"/>
    <property type="match status" value="1"/>
</dbReference>
<evidence type="ECO:0000256" key="6">
    <source>
        <dbReference type="ARBA" id="ARBA00022801"/>
    </source>
</evidence>
<feature type="transmembrane region" description="Helical" evidence="11">
    <location>
        <begin position="409"/>
        <end position="430"/>
    </location>
</feature>